<sequence length="39" mass="4432">MTLAGELLKIRAHFCQLRFGIFAKTQKPLVNISTGRMKL</sequence>
<dbReference type="AlphaFoldDB" id="A0A486XTM6"/>
<organism evidence="1">
    <name type="scientific">Rheinheimera sp. BAL341</name>
    <dbReference type="NCBI Taxonomy" id="1708203"/>
    <lineage>
        <taxon>Bacteria</taxon>
        <taxon>Pseudomonadati</taxon>
        <taxon>Pseudomonadota</taxon>
        <taxon>Gammaproteobacteria</taxon>
        <taxon>Chromatiales</taxon>
        <taxon>Chromatiaceae</taxon>
        <taxon>Rheinheimera</taxon>
    </lineage>
</organism>
<dbReference type="EMBL" id="CAAJGR010000015">
    <property type="protein sequence ID" value="VHO05948.1"/>
    <property type="molecule type" value="Genomic_DNA"/>
</dbReference>
<reference evidence="1" key="1">
    <citation type="submission" date="2019-04" db="EMBL/GenBank/DDBJ databases">
        <authorList>
            <person name="Brambilla D."/>
        </authorList>
    </citation>
    <scope>NUCLEOTIDE SEQUENCE</scope>
    <source>
        <strain evidence="1">BAL1</strain>
    </source>
</reference>
<protein>
    <submittedName>
        <fullName evidence="1">Uncharacterized protein</fullName>
    </submittedName>
</protein>
<evidence type="ECO:0000313" key="1">
    <source>
        <dbReference type="EMBL" id="VHO05948.1"/>
    </source>
</evidence>
<name>A0A486XTM6_9GAMM</name>
<accession>A0A486XTM6</accession>
<gene>
    <name evidence="1" type="ORF">BAL341_3024</name>
</gene>
<proteinExistence type="predicted"/>